<dbReference type="PROSITE" id="PS00688">
    <property type="entry name" value="SIGMA54_INTERACT_3"/>
    <property type="match status" value="1"/>
</dbReference>
<dbReference type="InterPro" id="IPR002197">
    <property type="entry name" value="HTH_Fis"/>
</dbReference>
<dbReference type="Pfam" id="PF00158">
    <property type="entry name" value="Sigma54_activat"/>
    <property type="match status" value="1"/>
</dbReference>
<dbReference type="Gene3D" id="3.40.50.300">
    <property type="entry name" value="P-loop containing nucleotide triphosphate hydrolases"/>
    <property type="match status" value="1"/>
</dbReference>
<keyword evidence="1" id="KW-0547">Nucleotide-binding</keyword>
<sequence>MPSVLVVDDERNSVDALRRTLEDDFEVLTAGSAEQALDLLGAREEMLNTDVPVDVILCDQRMPGATGVEFLKRVRQRWPEVVRVLISGHSDADDIIAGINDAGIYQYVLKPWLPAQLVTLVSEAVEARTLQNDVRRIELEMRSDGGVLRQRARSRQEQVQLHHEFSRLVRAPDSPLNEVCRLAQQVARYDLAVLIQGESGTGKELLARAIHYASPRTTGPFVMENCAAVPDNLLESELFGHKRGSFTGAYQDHVGLFQRASGGTIFLDEIGDTSPTFQVKLLRVLQEGEVRPVGANQAVPVDVRVIAATHRDLESEVRAGRFREDLYYRIAVFPLTLPPLRERTMDLRVLVEGLLLQAGHDLAKPVRGFTDEALACLMTYPWPGNIRELRNEIYRALALSEDLDIGADLLSARVLRGRPGLALADGAADAASLPRSGTLQSRLEAMEAAILKETLLRCRWNKTRAAKELGLSRVGLRQKLLRLGLERQAEPRS</sequence>
<organism evidence="9 10">
    <name type="scientific">Sinimarinibacterium flocculans</name>
    <dbReference type="NCBI Taxonomy" id="985250"/>
    <lineage>
        <taxon>Bacteria</taxon>
        <taxon>Pseudomonadati</taxon>
        <taxon>Pseudomonadota</taxon>
        <taxon>Gammaproteobacteria</taxon>
        <taxon>Nevskiales</taxon>
        <taxon>Nevskiaceae</taxon>
        <taxon>Sinimarinibacterium</taxon>
    </lineage>
</organism>
<dbReference type="SMART" id="SM00448">
    <property type="entry name" value="REC"/>
    <property type="match status" value="1"/>
</dbReference>
<keyword evidence="5" id="KW-0804">Transcription</keyword>
<dbReference type="InterPro" id="IPR058031">
    <property type="entry name" value="AAA_lid_NorR"/>
</dbReference>
<dbReference type="PROSITE" id="PS00676">
    <property type="entry name" value="SIGMA54_INTERACT_2"/>
    <property type="match status" value="1"/>
</dbReference>
<keyword evidence="10" id="KW-1185">Reference proteome</keyword>
<dbReference type="InterPro" id="IPR003593">
    <property type="entry name" value="AAA+_ATPase"/>
</dbReference>
<reference evidence="9 10" key="1">
    <citation type="submission" date="2018-04" db="EMBL/GenBank/DDBJ databases">
        <title>Genomic Encyclopedia of Type Strains, Phase IV (KMG-IV): sequencing the most valuable type-strain genomes for metagenomic binning, comparative biology and taxonomic classification.</title>
        <authorList>
            <person name="Goeker M."/>
        </authorList>
    </citation>
    <scope>NUCLEOTIDE SEQUENCE [LARGE SCALE GENOMIC DNA]</scope>
    <source>
        <strain evidence="9 10">DSM 104150</strain>
    </source>
</reference>
<dbReference type="SMART" id="SM00382">
    <property type="entry name" value="AAA"/>
    <property type="match status" value="1"/>
</dbReference>
<evidence type="ECO:0000256" key="6">
    <source>
        <dbReference type="PROSITE-ProRule" id="PRU00169"/>
    </source>
</evidence>
<keyword evidence="3" id="KW-0805">Transcription regulation</keyword>
<dbReference type="SUPFAM" id="SSF46689">
    <property type="entry name" value="Homeodomain-like"/>
    <property type="match status" value="1"/>
</dbReference>
<comment type="caution">
    <text evidence="9">The sequence shown here is derived from an EMBL/GenBank/DDBJ whole genome shotgun (WGS) entry which is preliminary data.</text>
</comment>
<dbReference type="PANTHER" id="PTHR32071">
    <property type="entry name" value="TRANSCRIPTIONAL REGULATORY PROTEIN"/>
    <property type="match status" value="1"/>
</dbReference>
<evidence type="ECO:0000256" key="2">
    <source>
        <dbReference type="ARBA" id="ARBA00022840"/>
    </source>
</evidence>
<dbReference type="PANTHER" id="PTHR32071:SF117">
    <property type="entry name" value="PTS-DEPENDENT DIHYDROXYACETONE KINASE OPERON REGULATORY PROTEIN-RELATED"/>
    <property type="match status" value="1"/>
</dbReference>
<dbReference type="GO" id="GO:0043565">
    <property type="term" value="F:sequence-specific DNA binding"/>
    <property type="evidence" value="ECO:0007669"/>
    <property type="project" value="InterPro"/>
</dbReference>
<dbReference type="InterPro" id="IPR025662">
    <property type="entry name" value="Sigma_54_int_dom_ATP-bd_1"/>
</dbReference>
<name>A0A318E8A6_9GAMM</name>
<dbReference type="PROSITE" id="PS00675">
    <property type="entry name" value="SIGMA54_INTERACT_1"/>
    <property type="match status" value="1"/>
</dbReference>
<keyword evidence="2" id="KW-0067">ATP-binding</keyword>
<dbReference type="PROSITE" id="PS50110">
    <property type="entry name" value="RESPONSE_REGULATORY"/>
    <property type="match status" value="1"/>
</dbReference>
<gene>
    <name evidence="9" type="ORF">C8D93_10946</name>
</gene>
<evidence type="ECO:0000313" key="10">
    <source>
        <dbReference type="Proteomes" id="UP000248330"/>
    </source>
</evidence>
<dbReference type="PRINTS" id="PR01590">
    <property type="entry name" value="HTHFIS"/>
</dbReference>
<dbReference type="Gene3D" id="3.40.50.2300">
    <property type="match status" value="1"/>
</dbReference>
<dbReference type="Gene3D" id="1.10.8.60">
    <property type="match status" value="1"/>
</dbReference>
<dbReference type="SUPFAM" id="SSF52540">
    <property type="entry name" value="P-loop containing nucleoside triphosphate hydrolases"/>
    <property type="match status" value="1"/>
</dbReference>
<dbReference type="InterPro" id="IPR002078">
    <property type="entry name" value="Sigma_54_int"/>
</dbReference>
<dbReference type="InterPro" id="IPR025943">
    <property type="entry name" value="Sigma_54_int_dom_ATP-bd_2"/>
</dbReference>
<dbReference type="AlphaFoldDB" id="A0A318E8A6"/>
<proteinExistence type="predicted"/>
<evidence type="ECO:0000256" key="3">
    <source>
        <dbReference type="ARBA" id="ARBA00023015"/>
    </source>
</evidence>
<dbReference type="SUPFAM" id="SSF52172">
    <property type="entry name" value="CheY-like"/>
    <property type="match status" value="1"/>
</dbReference>
<dbReference type="InterPro" id="IPR025944">
    <property type="entry name" value="Sigma_54_int_dom_CS"/>
</dbReference>
<feature type="domain" description="Sigma-54 factor interaction" evidence="7">
    <location>
        <begin position="169"/>
        <end position="398"/>
    </location>
</feature>
<dbReference type="RefSeq" id="WP_211307372.1">
    <property type="nucleotide sequence ID" value="NZ_CAWNXA010000009.1"/>
</dbReference>
<accession>A0A318E8A6</accession>
<evidence type="ECO:0000313" key="9">
    <source>
        <dbReference type="EMBL" id="PXV65667.1"/>
    </source>
</evidence>
<dbReference type="GO" id="GO:0000160">
    <property type="term" value="P:phosphorelay signal transduction system"/>
    <property type="evidence" value="ECO:0007669"/>
    <property type="project" value="InterPro"/>
</dbReference>
<protein>
    <submittedName>
        <fullName evidence="9">Two component Fis family sigma54 specific transcriptional regulator</fullName>
    </submittedName>
</protein>
<dbReference type="Pfam" id="PF02954">
    <property type="entry name" value="HTH_8"/>
    <property type="match status" value="1"/>
</dbReference>
<dbReference type="InterPro" id="IPR011006">
    <property type="entry name" value="CheY-like_superfamily"/>
</dbReference>
<dbReference type="Pfam" id="PF25601">
    <property type="entry name" value="AAA_lid_14"/>
    <property type="match status" value="1"/>
</dbReference>
<dbReference type="PROSITE" id="PS50045">
    <property type="entry name" value="SIGMA54_INTERACT_4"/>
    <property type="match status" value="1"/>
</dbReference>
<dbReference type="GO" id="GO:0005524">
    <property type="term" value="F:ATP binding"/>
    <property type="evidence" value="ECO:0007669"/>
    <property type="project" value="UniProtKB-KW"/>
</dbReference>
<dbReference type="InterPro" id="IPR027417">
    <property type="entry name" value="P-loop_NTPase"/>
</dbReference>
<evidence type="ECO:0000256" key="4">
    <source>
        <dbReference type="ARBA" id="ARBA00023125"/>
    </source>
</evidence>
<evidence type="ECO:0000259" key="8">
    <source>
        <dbReference type="PROSITE" id="PS50110"/>
    </source>
</evidence>
<feature type="domain" description="Response regulatory" evidence="8">
    <location>
        <begin position="3"/>
        <end position="125"/>
    </location>
</feature>
<dbReference type="Gene3D" id="1.10.10.60">
    <property type="entry name" value="Homeodomain-like"/>
    <property type="match status" value="1"/>
</dbReference>
<dbReference type="GO" id="GO:0006355">
    <property type="term" value="P:regulation of DNA-templated transcription"/>
    <property type="evidence" value="ECO:0007669"/>
    <property type="project" value="InterPro"/>
</dbReference>
<feature type="modified residue" description="4-aspartylphosphate" evidence="6">
    <location>
        <position position="59"/>
    </location>
</feature>
<dbReference type="InterPro" id="IPR001789">
    <property type="entry name" value="Sig_transdc_resp-reg_receiver"/>
</dbReference>
<dbReference type="InterPro" id="IPR009057">
    <property type="entry name" value="Homeodomain-like_sf"/>
</dbReference>
<dbReference type="Pfam" id="PF00072">
    <property type="entry name" value="Response_reg"/>
    <property type="match status" value="1"/>
</dbReference>
<keyword evidence="6" id="KW-0597">Phosphoprotein</keyword>
<evidence type="ECO:0000259" key="7">
    <source>
        <dbReference type="PROSITE" id="PS50045"/>
    </source>
</evidence>
<dbReference type="Proteomes" id="UP000248330">
    <property type="component" value="Unassembled WGS sequence"/>
</dbReference>
<evidence type="ECO:0000256" key="1">
    <source>
        <dbReference type="ARBA" id="ARBA00022741"/>
    </source>
</evidence>
<evidence type="ECO:0000256" key="5">
    <source>
        <dbReference type="ARBA" id="ARBA00023163"/>
    </source>
</evidence>
<dbReference type="EMBL" id="QICN01000009">
    <property type="protein sequence ID" value="PXV65667.1"/>
    <property type="molecule type" value="Genomic_DNA"/>
</dbReference>
<dbReference type="CDD" id="cd00009">
    <property type="entry name" value="AAA"/>
    <property type="match status" value="1"/>
</dbReference>
<dbReference type="FunFam" id="3.40.50.300:FF:000006">
    <property type="entry name" value="DNA-binding transcriptional regulator NtrC"/>
    <property type="match status" value="1"/>
</dbReference>
<keyword evidence="4" id="KW-0238">DNA-binding</keyword>